<evidence type="ECO:0000313" key="2">
    <source>
        <dbReference type="Proteomes" id="UP000276133"/>
    </source>
</evidence>
<evidence type="ECO:0000313" key="1">
    <source>
        <dbReference type="EMBL" id="RMZ96282.1"/>
    </source>
</evidence>
<keyword evidence="2" id="KW-1185">Reference proteome</keyword>
<name>A0A3M7PB51_BRAPC</name>
<proteinExistence type="predicted"/>
<sequence length="64" mass="7272">MDIKYLLFNENLYKTLMIGVIWERRSITKTVSISYASILPNSPNFLLGTGYSFGSLNLKAIKLI</sequence>
<accession>A0A3M7PB51</accession>
<organism evidence="1 2">
    <name type="scientific">Brachionus plicatilis</name>
    <name type="common">Marine rotifer</name>
    <name type="synonym">Brachionus muelleri</name>
    <dbReference type="NCBI Taxonomy" id="10195"/>
    <lineage>
        <taxon>Eukaryota</taxon>
        <taxon>Metazoa</taxon>
        <taxon>Spiralia</taxon>
        <taxon>Gnathifera</taxon>
        <taxon>Rotifera</taxon>
        <taxon>Eurotatoria</taxon>
        <taxon>Monogononta</taxon>
        <taxon>Pseudotrocha</taxon>
        <taxon>Ploima</taxon>
        <taxon>Brachionidae</taxon>
        <taxon>Brachionus</taxon>
    </lineage>
</organism>
<reference evidence="1 2" key="1">
    <citation type="journal article" date="2018" name="Sci. Rep.">
        <title>Genomic signatures of local adaptation to the degree of environmental predictability in rotifers.</title>
        <authorList>
            <person name="Franch-Gras L."/>
            <person name="Hahn C."/>
            <person name="Garcia-Roger E.M."/>
            <person name="Carmona M.J."/>
            <person name="Serra M."/>
            <person name="Gomez A."/>
        </authorList>
    </citation>
    <scope>NUCLEOTIDE SEQUENCE [LARGE SCALE GENOMIC DNA]</scope>
    <source>
        <strain evidence="1">HYR1</strain>
    </source>
</reference>
<gene>
    <name evidence="1" type="ORF">BpHYR1_004608</name>
</gene>
<dbReference type="EMBL" id="REGN01012291">
    <property type="protein sequence ID" value="RMZ96282.1"/>
    <property type="molecule type" value="Genomic_DNA"/>
</dbReference>
<dbReference type="Proteomes" id="UP000276133">
    <property type="component" value="Unassembled WGS sequence"/>
</dbReference>
<dbReference type="AlphaFoldDB" id="A0A3M7PB51"/>
<protein>
    <submittedName>
        <fullName evidence="1">Uncharacterized protein</fullName>
    </submittedName>
</protein>
<comment type="caution">
    <text evidence="1">The sequence shown here is derived from an EMBL/GenBank/DDBJ whole genome shotgun (WGS) entry which is preliminary data.</text>
</comment>